<keyword evidence="6 10" id="KW-0812">Transmembrane</keyword>
<comment type="caution">
    <text evidence="11">The sequence shown here is derived from an EMBL/GenBank/DDBJ whole genome shotgun (WGS) entry which is preliminary data.</text>
</comment>
<evidence type="ECO:0000256" key="6">
    <source>
        <dbReference type="ARBA" id="ARBA00022692"/>
    </source>
</evidence>
<evidence type="ECO:0000256" key="3">
    <source>
        <dbReference type="ARBA" id="ARBA00022448"/>
    </source>
</evidence>
<evidence type="ECO:0000256" key="8">
    <source>
        <dbReference type="ARBA" id="ARBA00022989"/>
    </source>
</evidence>
<dbReference type="InterPro" id="IPR047664">
    <property type="entry name" value="SWEET"/>
</dbReference>
<evidence type="ECO:0000256" key="1">
    <source>
        <dbReference type="ARBA" id="ARBA00004651"/>
    </source>
</evidence>
<keyword evidence="12" id="KW-1185">Reference proteome</keyword>
<evidence type="ECO:0000256" key="2">
    <source>
        <dbReference type="ARBA" id="ARBA00007809"/>
    </source>
</evidence>
<dbReference type="PANTHER" id="PTHR10791:SF222">
    <property type="entry name" value="BIDIRECTIONAL SUGAR TRANSPORTER SWEET15"/>
    <property type="match status" value="1"/>
</dbReference>
<accession>A0A830CBU4</accession>
<keyword evidence="9 10" id="KW-0472">Membrane</keyword>
<dbReference type="Pfam" id="PF03083">
    <property type="entry name" value="MtN3_slv"/>
    <property type="match status" value="2"/>
</dbReference>
<evidence type="ECO:0000313" key="12">
    <source>
        <dbReference type="Proteomes" id="UP000653305"/>
    </source>
</evidence>
<comment type="subcellular location">
    <subcellularLocation>
        <location evidence="1">Cell membrane</location>
        <topology evidence="1">Multi-pass membrane protein</topology>
    </subcellularLocation>
</comment>
<reference evidence="11" key="1">
    <citation type="submission" date="2020-07" db="EMBL/GenBank/DDBJ databases">
        <title>Ethylene signaling mediates host invasion by parasitic plants.</title>
        <authorList>
            <person name="Yoshida S."/>
        </authorList>
    </citation>
    <scope>NUCLEOTIDE SEQUENCE</scope>
    <source>
        <strain evidence="11">Okayama</strain>
    </source>
</reference>
<feature type="transmembrane region" description="Helical" evidence="10">
    <location>
        <begin position="47"/>
        <end position="66"/>
    </location>
</feature>
<dbReference type="Gene3D" id="1.20.1280.290">
    <property type="match status" value="1"/>
</dbReference>
<feature type="transmembrane region" description="Helical" evidence="10">
    <location>
        <begin position="12"/>
        <end position="35"/>
    </location>
</feature>
<keyword evidence="5 11" id="KW-0762">Sugar transport</keyword>
<keyword evidence="7" id="KW-0677">Repeat</keyword>
<gene>
    <name evidence="11" type="ORF">PHJA_001853100</name>
</gene>
<evidence type="ECO:0000256" key="9">
    <source>
        <dbReference type="ARBA" id="ARBA00023136"/>
    </source>
</evidence>
<keyword evidence="8 10" id="KW-1133">Transmembrane helix</keyword>
<evidence type="ECO:0000256" key="10">
    <source>
        <dbReference type="SAM" id="Phobius"/>
    </source>
</evidence>
<keyword evidence="4" id="KW-1003">Cell membrane</keyword>
<feature type="transmembrane region" description="Helical" evidence="10">
    <location>
        <begin position="72"/>
        <end position="95"/>
    </location>
</feature>
<name>A0A830CBU4_9LAMI</name>
<dbReference type="GO" id="GO:0005886">
    <property type="term" value="C:plasma membrane"/>
    <property type="evidence" value="ECO:0007669"/>
    <property type="project" value="UniProtKB-SubCell"/>
</dbReference>
<evidence type="ECO:0000256" key="7">
    <source>
        <dbReference type="ARBA" id="ARBA00022737"/>
    </source>
</evidence>
<dbReference type="AlphaFoldDB" id="A0A830CBU4"/>
<dbReference type="Proteomes" id="UP000653305">
    <property type="component" value="Unassembled WGS sequence"/>
</dbReference>
<keyword evidence="3" id="KW-0813">Transport</keyword>
<dbReference type="EMBL" id="BMAC01000473">
    <property type="protein sequence ID" value="GFP97090.1"/>
    <property type="molecule type" value="Genomic_DNA"/>
</dbReference>
<feature type="transmembrane region" description="Helical" evidence="10">
    <location>
        <begin position="107"/>
        <end position="127"/>
    </location>
</feature>
<dbReference type="GO" id="GO:0051119">
    <property type="term" value="F:sugar transmembrane transporter activity"/>
    <property type="evidence" value="ECO:0007669"/>
    <property type="project" value="InterPro"/>
</dbReference>
<comment type="similarity">
    <text evidence="2">Belongs to the SWEET sugar transporter family.</text>
</comment>
<evidence type="ECO:0000256" key="4">
    <source>
        <dbReference type="ARBA" id="ARBA00022475"/>
    </source>
</evidence>
<protein>
    <submittedName>
        <fullName evidence="11">Bidirectional sugar transporter sweet15</fullName>
    </submittedName>
</protein>
<dbReference type="InterPro" id="IPR004316">
    <property type="entry name" value="SWEET_rpt"/>
</dbReference>
<organism evidence="11 12">
    <name type="scientific">Phtheirospermum japonicum</name>
    <dbReference type="NCBI Taxonomy" id="374723"/>
    <lineage>
        <taxon>Eukaryota</taxon>
        <taxon>Viridiplantae</taxon>
        <taxon>Streptophyta</taxon>
        <taxon>Embryophyta</taxon>
        <taxon>Tracheophyta</taxon>
        <taxon>Spermatophyta</taxon>
        <taxon>Magnoliopsida</taxon>
        <taxon>eudicotyledons</taxon>
        <taxon>Gunneridae</taxon>
        <taxon>Pentapetalae</taxon>
        <taxon>asterids</taxon>
        <taxon>lamiids</taxon>
        <taxon>Lamiales</taxon>
        <taxon>Orobanchaceae</taxon>
        <taxon>Orobanchaceae incertae sedis</taxon>
        <taxon>Phtheirospermum</taxon>
    </lineage>
</organism>
<evidence type="ECO:0000313" key="11">
    <source>
        <dbReference type="EMBL" id="GFP97090.1"/>
    </source>
</evidence>
<dbReference type="OrthoDB" id="409725at2759"/>
<evidence type="ECO:0000256" key="5">
    <source>
        <dbReference type="ARBA" id="ARBA00022597"/>
    </source>
</evidence>
<sequence>MWLYYGWLKLINAIIITNALGAVIEVLYIGTYLYYAQTSDRIFATKLLGVFIGLFFVIISVTLPIFQGGIIITVVGWLCICATVMAFAAPMFNVYQVVQTRSVKYMPITLSCTLTLSGGVWCIYGLLTSDLLVAVNEPY</sequence>
<proteinExistence type="inferred from homology"/>
<dbReference type="PANTHER" id="PTHR10791">
    <property type="entry name" value="RAG1-ACTIVATING PROTEIN 1"/>
    <property type="match status" value="1"/>
</dbReference>